<evidence type="ECO:0000313" key="2">
    <source>
        <dbReference type="EMBL" id="SHM46703.1"/>
    </source>
</evidence>
<name>A0A1M7J1B5_9RHOB</name>
<dbReference type="AlphaFoldDB" id="A0A1M7J1B5"/>
<dbReference type="InterPro" id="IPR045524">
    <property type="entry name" value="DUF6473"/>
</dbReference>
<proteinExistence type="predicted"/>
<dbReference type="RefSeq" id="WP_149780245.1">
    <property type="nucleotide sequence ID" value="NZ_FRCB01000008.1"/>
</dbReference>
<evidence type="ECO:0000259" key="1">
    <source>
        <dbReference type="Pfam" id="PF20078"/>
    </source>
</evidence>
<sequence>MNHDTAKGPAPLDYEPCGYAGSNLVFRGPRQCLATDYVAFLGGSETYGRFIRRPFPALVEDALGMACVNFGWPNAGPDVMLGDPGLERHVARARAVVLQVPGALNLSNRFYRVHPRRNDRFLRAMRPMQSLFPDVDFTEYAFTRHLLKSLQGMAPERFDLVRDELRTAWVERMIDLVHRIGPPVILLWFAARLPERGAQRPDVTYDPAFVTRAMLDGVAPHAARFVEVTTSAAAQKMGTRGMIFTPEEAEAARCLPGPAAHEEAALGLLPVLREVLDMGESTDAQHVVAR</sequence>
<reference evidence="2 3" key="1">
    <citation type="submission" date="2016-11" db="EMBL/GenBank/DDBJ databases">
        <authorList>
            <person name="Varghese N."/>
            <person name="Submissions S."/>
        </authorList>
    </citation>
    <scope>NUCLEOTIDE SEQUENCE [LARGE SCALE GENOMIC DNA]</scope>
    <source>
        <strain evidence="2 3">DSM 28249</strain>
    </source>
</reference>
<dbReference type="Proteomes" id="UP000322545">
    <property type="component" value="Unassembled WGS sequence"/>
</dbReference>
<keyword evidence="3" id="KW-1185">Reference proteome</keyword>
<feature type="domain" description="DUF6473" evidence="1">
    <location>
        <begin position="7"/>
        <end position="275"/>
    </location>
</feature>
<protein>
    <recommendedName>
        <fullName evidence="1">DUF6473 domain-containing protein</fullName>
    </recommendedName>
</protein>
<dbReference type="EMBL" id="FRCB01000008">
    <property type="protein sequence ID" value="SHM46703.1"/>
    <property type="molecule type" value="Genomic_DNA"/>
</dbReference>
<gene>
    <name evidence="2" type="ORF">SAMN05443432_1082</name>
</gene>
<evidence type="ECO:0000313" key="3">
    <source>
        <dbReference type="Proteomes" id="UP000322545"/>
    </source>
</evidence>
<accession>A0A1M7J1B5</accession>
<organism evidence="2 3">
    <name type="scientific">Roseovarius litoreus</name>
    <dbReference type="NCBI Taxonomy" id="1155722"/>
    <lineage>
        <taxon>Bacteria</taxon>
        <taxon>Pseudomonadati</taxon>
        <taxon>Pseudomonadota</taxon>
        <taxon>Alphaproteobacteria</taxon>
        <taxon>Rhodobacterales</taxon>
        <taxon>Roseobacteraceae</taxon>
        <taxon>Roseovarius</taxon>
    </lineage>
</organism>
<dbReference type="Pfam" id="PF20078">
    <property type="entry name" value="DUF6473"/>
    <property type="match status" value="1"/>
</dbReference>